<dbReference type="Proteomes" id="UP000639859">
    <property type="component" value="Unassembled WGS sequence"/>
</dbReference>
<evidence type="ECO:0000313" key="7">
    <source>
        <dbReference type="Proteomes" id="UP000639859"/>
    </source>
</evidence>
<evidence type="ECO:0000256" key="3">
    <source>
        <dbReference type="ARBA" id="ARBA00023295"/>
    </source>
</evidence>
<dbReference type="PANTHER" id="PTHR10353:SF36">
    <property type="entry name" value="LP05116P"/>
    <property type="match status" value="1"/>
</dbReference>
<keyword evidence="3" id="KW-0326">Glycosidase</keyword>
<organism evidence="6 7">
    <name type="scientific">Caulobacter hibisci</name>
    <dbReference type="NCBI Taxonomy" id="2035993"/>
    <lineage>
        <taxon>Bacteria</taxon>
        <taxon>Pseudomonadati</taxon>
        <taxon>Pseudomonadota</taxon>
        <taxon>Alphaproteobacteria</taxon>
        <taxon>Caulobacterales</taxon>
        <taxon>Caulobacteraceae</taxon>
        <taxon>Caulobacter</taxon>
    </lineage>
</organism>
<reference evidence="6 7" key="1">
    <citation type="submission" date="2020-11" db="EMBL/GenBank/DDBJ databases">
        <title>genome sequence of strain KACC 18849.</title>
        <authorList>
            <person name="Gao J."/>
            <person name="Zhang X."/>
        </authorList>
    </citation>
    <scope>NUCLEOTIDE SEQUENCE [LARGE SCALE GENOMIC DNA]</scope>
    <source>
        <strain evidence="6 7">KACC 18849</strain>
    </source>
</reference>
<feature type="signal peptide" evidence="5">
    <location>
        <begin position="1"/>
        <end position="31"/>
    </location>
</feature>
<keyword evidence="5" id="KW-0732">Signal</keyword>
<dbReference type="EMBL" id="JADWOX010000004">
    <property type="protein sequence ID" value="MBI1683632.1"/>
    <property type="molecule type" value="Genomic_DNA"/>
</dbReference>
<dbReference type="GO" id="GO:0016787">
    <property type="term" value="F:hydrolase activity"/>
    <property type="evidence" value="ECO:0007669"/>
    <property type="project" value="UniProtKB-KW"/>
</dbReference>
<name>A0ABS0SYD3_9CAUL</name>
<comment type="similarity">
    <text evidence="1 4">Belongs to the glycosyl hydrolase 1 family.</text>
</comment>
<dbReference type="InterPro" id="IPR006311">
    <property type="entry name" value="TAT_signal"/>
</dbReference>
<protein>
    <submittedName>
        <fullName evidence="6">Glycoside hydrolase family 1 protein</fullName>
    </submittedName>
</protein>
<dbReference type="InterPro" id="IPR001360">
    <property type="entry name" value="Glyco_hydro_1"/>
</dbReference>
<evidence type="ECO:0000256" key="5">
    <source>
        <dbReference type="SAM" id="SignalP"/>
    </source>
</evidence>
<dbReference type="SUPFAM" id="SSF51445">
    <property type="entry name" value="(Trans)glycosidases"/>
    <property type="match status" value="1"/>
</dbReference>
<dbReference type="InterPro" id="IPR017853">
    <property type="entry name" value="GH"/>
</dbReference>
<gene>
    <name evidence="6" type="ORF">I4Q42_08135</name>
</gene>
<accession>A0ABS0SYD3</accession>
<dbReference type="PROSITE" id="PS51318">
    <property type="entry name" value="TAT"/>
    <property type="match status" value="1"/>
</dbReference>
<dbReference type="Gene3D" id="3.20.20.80">
    <property type="entry name" value="Glycosidases"/>
    <property type="match status" value="1"/>
</dbReference>
<evidence type="ECO:0000256" key="2">
    <source>
        <dbReference type="ARBA" id="ARBA00022801"/>
    </source>
</evidence>
<sequence>MPFRDADFSRRALLTAGVAAAAAPVAAPAMAAGSGDFPKGFLWGAATAGHQVEGNNVNSDTWLLEQLKPSPFMEPSGDACDHYHRYEADIALLAKLGLNTYRFSLEWARIEPAKGQFSAAELEHYRRVALTCRKHGVTPLITFNHFVVPRWFAAQGGWENPESPALFARYCAYAVKGVGDLAGGAATFNEPNIGLLLQWILPPFILDQMKQAMVDAAKACGTPLFSSAQFGRQDVMLPNLIEAHKQGYAAIKAGPGDFPVGATLAMLDDHAVGENSRRDEKRAQCYDPWLKAIKETGDFVGVQTYSRALIDAKGQMQPPQGAELTQTGEEFSPQALGQTVRYAHALSGKSIYVTENGVAIEDDTRRVAYIKIALQGLKAAMDDGIPVKGYVHWSLLDNFEWVFGYGPKFGIVAVDRATQARTPKPSAILLGQIARANRI</sequence>
<dbReference type="PRINTS" id="PR00131">
    <property type="entry name" value="GLHYDRLASE1"/>
</dbReference>
<dbReference type="PANTHER" id="PTHR10353">
    <property type="entry name" value="GLYCOSYL HYDROLASE"/>
    <property type="match status" value="1"/>
</dbReference>
<dbReference type="Pfam" id="PF00232">
    <property type="entry name" value="Glyco_hydro_1"/>
    <property type="match status" value="2"/>
</dbReference>
<keyword evidence="2 6" id="KW-0378">Hydrolase</keyword>
<proteinExistence type="inferred from homology"/>
<evidence type="ECO:0000313" key="6">
    <source>
        <dbReference type="EMBL" id="MBI1683632.1"/>
    </source>
</evidence>
<evidence type="ECO:0000256" key="1">
    <source>
        <dbReference type="ARBA" id="ARBA00010838"/>
    </source>
</evidence>
<keyword evidence="7" id="KW-1185">Reference proteome</keyword>
<comment type="caution">
    <text evidence="6">The sequence shown here is derived from an EMBL/GenBank/DDBJ whole genome shotgun (WGS) entry which is preliminary data.</text>
</comment>
<feature type="chain" id="PRO_5047055949" evidence="5">
    <location>
        <begin position="32"/>
        <end position="439"/>
    </location>
</feature>
<dbReference type="RefSeq" id="WP_198575567.1">
    <property type="nucleotide sequence ID" value="NZ_JADWOX010000004.1"/>
</dbReference>
<evidence type="ECO:0000256" key="4">
    <source>
        <dbReference type="RuleBase" id="RU003690"/>
    </source>
</evidence>